<sequence>MKGKPLGSLLFFSLVELYFLLTLAIGIWEKKIPVMLGHFDYGDASFTAHPVWYTFGVMEWAVLCMFCGFIIWRVWKRG</sequence>
<feature type="transmembrane region" description="Helical" evidence="1">
    <location>
        <begin position="51"/>
        <end position="75"/>
    </location>
</feature>
<organism evidence="2 4">
    <name type="scientific">Acidithiobacillus ferrivorans</name>
    <dbReference type="NCBI Taxonomy" id="160808"/>
    <lineage>
        <taxon>Bacteria</taxon>
        <taxon>Pseudomonadati</taxon>
        <taxon>Pseudomonadota</taxon>
        <taxon>Acidithiobacillia</taxon>
        <taxon>Acidithiobacillales</taxon>
        <taxon>Acidithiobacillaceae</taxon>
        <taxon>Acidithiobacillus</taxon>
    </lineage>
</organism>
<dbReference type="RefSeq" id="WP_065412573.1">
    <property type="nucleotide sequence ID" value="NZ_CP059488.1"/>
</dbReference>
<evidence type="ECO:0000313" key="3">
    <source>
        <dbReference type="EMBL" id="QQD72651.1"/>
    </source>
</evidence>
<evidence type="ECO:0000256" key="1">
    <source>
        <dbReference type="SAM" id="Phobius"/>
    </source>
</evidence>
<feature type="transmembrane region" description="Helical" evidence="1">
    <location>
        <begin position="7"/>
        <end position="28"/>
    </location>
</feature>
<gene>
    <name evidence="2" type="ORF">BBC27_06170</name>
    <name evidence="3" type="ORF">H2515_15025</name>
</gene>
<name>A0A1B9C1I2_9PROT</name>
<proteinExistence type="predicted"/>
<dbReference type="AlphaFoldDB" id="A0A1B9C1I2"/>
<evidence type="ECO:0000313" key="2">
    <source>
        <dbReference type="EMBL" id="OCB03828.1"/>
    </source>
</evidence>
<protein>
    <submittedName>
        <fullName evidence="2">Uncharacterized protein</fullName>
    </submittedName>
</protein>
<keyword evidence="1" id="KW-0472">Membrane</keyword>
<reference evidence="2 4" key="1">
    <citation type="submission" date="2016-07" db="EMBL/GenBank/DDBJ databases">
        <title>Draft genome of a psychrotolerant acidophile Acidithiobacillus ferrivorans strain YL15.</title>
        <authorList>
            <person name="Peng T."/>
            <person name="Ma L."/>
            <person name="Nan M."/>
            <person name="An N."/>
            <person name="Wang M."/>
            <person name="Qiu G."/>
            <person name="Zeng W."/>
        </authorList>
    </citation>
    <scope>NUCLEOTIDE SEQUENCE [LARGE SCALE GENOMIC DNA]</scope>
    <source>
        <strain evidence="2 4">YL15</strain>
    </source>
</reference>
<dbReference type="Proteomes" id="UP000595420">
    <property type="component" value="Chromosome"/>
</dbReference>
<evidence type="ECO:0000313" key="5">
    <source>
        <dbReference type="Proteomes" id="UP000595420"/>
    </source>
</evidence>
<evidence type="ECO:0000313" key="4">
    <source>
        <dbReference type="Proteomes" id="UP000093129"/>
    </source>
</evidence>
<dbReference type="Proteomes" id="UP000093129">
    <property type="component" value="Unassembled WGS sequence"/>
</dbReference>
<keyword evidence="1" id="KW-1133">Transmembrane helix</keyword>
<keyword evidence="1" id="KW-0812">Transmembrane</keyword>
<accession>A0A1B9C1I2</accession>
<dbReference type="EMBL" id="CP059488">
    <property type="protein sequence ID" value="QQD72651.1"/>
    <property type="molecule type" value="Genomic_DNA"/>
</dbReference>
<dbReference type="EMBL" id="MASQ01000044">
    <property type="protein sequence ID" value="OCB03828.1"/>
    <property type="molecule type" value="Genomic_DNA"/>
</dbReference>
<reference evidence="3 5" key="2">
    <citation type="submission" date="2020-07" db="EMBL/GenBank/DDBJ databases">
        <title>Complete genome sequence analysis of Acidithiobacillus ferrivorans XJFY6S-08 reveals extreme environmental adaptation to alpine acid mine drainage.</title>
        <authorList>
            <person name="Yan L."/>
            <person name="Ni Y."/>
        </authorList>
    </citation>
    <scope>NUCLEOTIDE SEQUENCE [LARGE SCALE GENOMIC DNA]</scope>
    <source>
        <strain evidence="3 5">XJFY6S-08</strain>
    </source>
</reference>